<dbReference type="InterPro" id="IPR046960">
    <property type="entry name" value="PPR_At4g14850-like_plant"/>
</dbReference>
<name>A0AAW0INC3_QUESU</name>
<dbReference type="Gene3D" id="1.25.40.10">
    <property type="entry name" value="Tetratricopeptide repeat domain"/>
    <property type="match status" value="3"/>
</dbReference>
<dbReference type="InterPro" id="IPR046848">
    <property type="entry name" value="E_motif"/>
</dbReference>
<feature type="repeat" description="PPR" evidence="3">
    <location>
        <begin position="311"/>
        <end position="345"/>
    </location>
</feature>
<dbReference type="FunFam" id="1.25.40.10:FF:000442">
    <property type="entry name" value="Pentatricopeptide repeat-containing protein At3g49710"/>
    <property type="match status" value="1"/>
</dbReference>
<dbReference type="PROSITE" id="PS51375">
    <property type="entry name" value="PPR"/>
    <property type="match status" value="6"/>
</dbReference>
<evidence type="ECO:0000259" key="4">
    <source>
        <dbReference type="Pfam" id="PF14432"/>
    </source>
</evidence>
<gene>
    <name evidence="5" type="primary">PCMP-H22_0</name>
    <name evidence="5" type="ORF">CFP56_001133</name>
</gene>
<dbReference type="NCBIfam" id="TIGR00756">
    <property type="entry name" value="PPR"/>
    <property type="match status" value="6"/>
</dbReference>
<dbReference type="PANTHER" id="PTHR47926:SF511">
    <property type="entry name" value="PENTATRICOPEPTIDE REPEAT-CONTAINING PROTEIN"/>
    <property type="match status" value="1"/>
</dbReference>
<dbReference type="Pfam" id="PF14432">
    <property type="entry name" value="DYW_deaminase"/>
    <property type="match status" value="1"/>
</dbReference>
<feature type="repeat" description="PPR" evidence="3">
    <location>
        <begin position="99"/>
        <end position="133"/>
    </location>
</feature>
<dbReference type="Pfam" id="PF01535">
    <property type="entry name" value="PPR"/>
    <property type="match status" value="5"/>
</dbReference>
<evidence type="ECO:0000256" key="2">
    <source>
        <dbReference type="ARBA" id="ARBA00022737"/>
    </source>
</evidence>
<evidence type="ECO:0000256" key="3">
    <source>
        <dbReference type="PROSITE-ProRule" id="PRU00708"/>
    </source>
</evidence>
<dbReference type="EMBL" id="PKMF04000983">
    <property type="protein sequence ID" value="KAK7815732.1"/>
    <property type="molecule type" value="Genomic_DNA"/>
</dbReference>
<dbReference type="PANTHER" id="PTHR47926">
    <property type="entry name" value="PENTATRICOPEPTIDE REPEAT-CONTAINING PROTEIN"/>
    <property type="match status" value="1"/>
</dbReference>
<dbReference type="GO" id="GO:0009451">
    <property type="term" value="P:RNA modification"/>
    <property type="evidence" value="ECO:0007669"/>
    <property type="project" value="InterPro"/>
</dbReference>
<keyword evidence="2" id="KW-0677">Repeat</keyword>
<feature type="domain" description="DYW" evidence="4">
    <location>
        <begin position="526"/>
        <end position="597"/>
    </location>
</feature>
<feature type="repeat" description="PPR" evidence="3">
    <location>
        <begin position="210"/>
        <end position="244"/>
    </location>
</feature>
<comment type="caution">
    <text evidence="5">The sequence shown here is derived from an EMBL/GenBank/DDBJ whole genome shotgun (WGS) entry which is preliminary data.</text>
</comment>
<comment type="similarity">
    <text evidence="1">Belongs to the PPR family. PCMP-H subfamily.</text>
</comment>
<accession>A0AAW0INC3</accession>
<evidence type="ECO:0000313" key="6">
    <source>
        <dbReference type="Proteomes" id="UP000237347"/>
    </source>
</evidence>
<organism evidence="5 6">
    <name type="scientific">Quercus suber</name>
    <name type="common">Cork oak</name>
    <dbReference type="NCBI Taxonomy" id="58331"/>
    <lineage>
        <taxon>Eukaryota</taxon>
        <taxon>Viridiplantae</taxon>
        <taxon>Streptophyta</taxon>
        <taxon>Embryophyta</taxon>
        <taxon>Tracheophyta</taxon>
        <taxon>Spermatophyta</taxon>
        <taxon>Magnoliopsida</taxon>
        <taxon>eudicotyledons</taxon>
        <taxon>Gunneridae</taxon>
        <taxon>Pentapetalae</taxon>
        <taxon>rosids</taxon>
        <taxon>fabids</taxon>
        <taxon>Fagales</taxon>
        <taxon>Fagaceae</taxon>
        <taxon>Quercus</taxon>
    </lineage>
</organism>
<feature type="repeat" description="PPR" evidence="3">
    <location>
        <begin position="179"/>
        <end position="209"/>
    </location>
</feature>
<reference evidence="5 6" key="1">
    <citation type="journal article" date="2018" name="Sci. Data">
        <title>The draft genome sequence of cork oak.</title>
        <authorList>
            <person name="Ramos A.M."/>
            <person name="Usie A."/>
            <person name="Barbosa P."/>
            <person name="Barros P.M."/>
            <person name="Capote T."/>
            <person name="Chaves I."/>
            <person name="Simoes F."/>
            <person name="Abreu I."/>
            <person name="Carrasquinho I."/>
            <person name="Faro C."/>
            <person name="Guimaraes J.B."/>
            <person name="Mendonca D."/>
            <person name="Nobrega F."/>
            <person name="Rodrigues L."/>
            <person name="Saibo N.J.M."/>
            <person name="Varela M.C."/>
            <person name="Egas C."/>
            <person name="Matos J."/>
            <person name="Miguel C.M."/>
            <person name="Oliveira M.M."/>
            <person name="Ricardo C.P."/>
            <person name="Goncalves S."/>
        </authorList>
    </citation>
    <scope>NUCLEOTIDE SEQUENCE [LARGE SCALE GENOMIC DNA]</scope>
    <source>
        <strain evidence="6">cv. HL8</strain>
    </source>
</reference>
<dbReference type="AlphaFoldDB" id="A0AAW0INC3"/>
<dbReference type="InterPro" id="IPR032867">
    <property type="entry name" value="DYW_dom"/>
</dbReference>
<keyword evidence="6" id="KW-1185">Reference proteome</keyword>
<dbReference type="FunFam" id="1.25.40.10:FF:000472">
    <property type="entry name" value="Putative pentatricopeptide repeat-containing protein"/>
    <property type="match status" value="1"/>
</dbReference>
<proteinExistence type="inferred from homology"/>
<dbReference type="FunFam" id="1.25.40.10:FF:000284">
    <property type="entry name" value="Pentatricopeptide repeat-containing protein"/>
    <property type="match status" value="1"/>
</dbReference>
<dbReference type="GO" id="GO:0003723">
    <property type="term" value="F:RNA binding"/>
    <property type="evidence" value="ECO:0007669"/>
    <property type="project" value="InterPro"/>
</dbReference>
<feature type="repeat" description="PPR" evidence="3">
    <location>
        <begin position="346"/>
        <end position="381"/>
    </location>
</feature>
<dbReference type="InterPro" id="IPR002885">
    <property type="entry name" value="PPR_rpt"/>
</dbReference>
<feature type="repeat" description="PPR" evidence="3">
    <location>
        <begin position="68"/>
        <end position="98"/>
    </location>
</feature>
<dbReference type="InterPro" id="IPR011990">
    <property type="entry name" value="TPR-like_helical_dom_sf"/>
</dbReference>
<dbReference type="GO" id="GO:0008270">
    <property type="term" value="F:zinc ion binding"/>
    <property type="evidence" value="ECO:0007669"/>
    <property type="project" value="InterPro"/>
</dbReference>
<dbReference type="FunFam" id="1.25.40.10:FF:000366">
    <property type="entry name" value="Pentatricopeptide (PPR) repeat-containing protein"/>
    <property type="match status" value="1"/>
</dbReference>
<evidence type="ECO:0000313" key="5">
    <source>
        <dbReference type="EMBL" id="KAK7815732.1"/>
    </source>
</evidence>
<protein>
    <submittedName>
        <fullName evidence="5">Pentatricopeptide repeat-containing protein</fullName>
    </submittedName>
</protein>
<sequence length="635" mass="71564">MPSNYYCALLKLCSKARDQTQAKKLHCHIIKALVNPETFLLNNLIITYGKLGNIEYARHVFDEIPHPNLFSWNTILSAYSKLGHLLEMQDMFDRMPNQDGVSWNSLISGYACYGSLVEAVKVYRRMLKEGLVNLNRITFSTMLILCSNQGVLTACGGLLALEGGKQIHAYIIRTDYKDNIFVSSALVDMYCKCGSIKSAETVFTRMTRKNVVSWTAMLVGYGQNGYSEEAVRIFCDMQRKGIETDDFTLGSVVSSCANLASLEEGAQFHAHALVSGLISFITVSNALVTLYGKCGSIEDSHRMFNDMKNRDEVSWTALVSAYSQFGDANETIDLFEMMLAQGLKPDGVTFIGVLSACSRAGLVEKGHQYFESMIKEHGITPLPDHYSCMIDLLSRSGRLEEAKTFINKMPFHPDAIGWATLLSSCRFYGNMEIGKWAAESLLELEPQNPASYILLSSIYAAKREWDNVAQLRRGMRDKGLRKEPGCSWIKYKNKVYIFSADDQSSPFSDQIYSELEKLNCKMRAEGYVPDMSYVLHDVDKSDKIKMLNHHSEKLAIAFGLIFVPTDLPIRVFKNLRVCGDCHNATKYISKITKREILEVASHDDVVQFAQIKWQAQNLVDDVETEVELFLQLAYN</sequence>
<evidence type="ECO:0000256" key="1">
    <source>
        <dbReference type="ARBA" id="ARBA00006643"/>
    </source>
</evidence>
<dbReference type="Pfam" id="PF13041">
    <property type="entry name" value="PPR_2"/>
    <property type="match status" value="2"/>
</dbReference>
<dbReference type="Proteomes" id="UP000237347">
    <property type="component" value="Unassembled WGS sequence"/>
</dbReference>
<dbReference type="Pfam" id="PF20431">
    <property type="entry name" value="E_motif"/>
    <property type="match status" value="1"/>
</dbReference>